<accession>A0A1Z1WCX7</accession>
<evidence type="ECO:0000313" key="2">
    <source>
        <dbReference type="Proteomes" id="UP000195880"/>
    </source>
</evidence>
<dbReference type="KEGG" id="salf:SMD44_03648"/>
<dbReference type="Proteomes" id="UP000195880">
    <property type="component" value="Chromosome"/>
</dbReference>
<dbReference type="AlphaFoldDB" id="A0A1Z1WCX7"/>
<name>A0A1Z1WCX7_9ACTN</name>
<organism evidence="1 2">
    <name type="scientific">Streptomyces alboflavus</name>
    <dbReference type="NCBI Taxonomy" id="67267"/>
    <lineage>
        <taxon>Bacteria</taxon>
        <taxon>Bacillati</taxon>
        <taxon>Actinomycetota</taxon>
        <taxon>Actinomycetes</taxon>
        <taxon>Kitasatosporales</taxon>
        <taxon>Streptomycetaceae</taxon>
        <taxon>Streptomyces</taxon>
    </lineage>
</organism>
<proteinExistence type="predicted"/>
<protein>
    <submittedName>
        <fullName evidence="1">Uncharacterized protein</fullName>
    </submittedName>
</protein>
<reference evidence="1 2" key="1">
    <citation type="submission" date="2017-05" db="EMBL/GenBank/DDBJ databases">
        <title>Streptomyces alboflavus Genome sequencing and assembly.</title>
        <authorList>
            <person name="Wang Y."/>
            <person name="Du B."/>
            <person name="Ding Y."/>
            <person name="Liu H."/>
            <person name="Hou Q."/>
            <person name="Liu K."/>
            <person name="Wang C."/>
            <person name="Yao L."/>
        </authorList>
    </citation>
    <scope>NUCLEOTIDE SEQUENCE [LARGE SCALE GENOMIC DNA]</scope>
    <source>
        <strain evidence="1 2">MDJK44</strain>
    </source>
</reference>
<dbReference type="EMBL" id="CP021748">
    <property type="protein sequence ID" value="ARX84210.1"/>
    <property type="molecule type" value="Genomic_DNA"/>
</dbReference>
<sequence length="67" mass="7378">MDALLTIATFEGDASTRSWLPYENAAGEPATGFDPRQPTSVQIGSGYKQQLYVCPRAPEHPHTELMQ</sequence>
<evidence type="ECO:0000313" key="1">
    <source>
        <dbReference type="EMBL" id="ARX84210.1"/>
    </source>
</evidence>
<gene>
    <name evidence="1" type="ORF">SMD44_03648</name>
</gene>
<keyword evidence="2" id="KW-1185">Reference proteome</keyword>